<dbReference type="InterPro" id="IPR010296">
    <property type="entry name" value="DUF899_thioredox"/>
</dbReference>
<dbReference type="SUPFAM" id="SSF52833">
    <property type="entry name" value="Thioredoxin-like"/>
    <property type="match status" value="1"/>
</dbReference>
<keyword evidence="2" id="KW-1185">Reference proteome</keyword>
<organism evidence="1 2">
    <name type="scientific">Phragmitibacter flavus</name>
    <dbReference type="NCBI Taxonomy" id="2576071"/>
    <lineage>
        <taxon>Bacteria</taxon>
        <taxon>Pseudomonadati</taxon>
        <taxon>Verrucomicrobiota</taxon>
        <taxon>Verrucomicrobiia</taxon>
        <taxon>Verrucomicrobiales</taxon>
        <taxon>Verrucomicrobiaceae</taxon>
        <taxon>Phragmitibacter</taxon>
    </lineage>
</organism>
<evidence type="ECO:0000313" key="2">
    <source>
        <dbReference type="Proteomes" id="UP000306196"/>
    </source>
</evidence>
<protein>
    <submittedName>
        <fullName evidence="1">DUF899 domain-containing protein</fullName>
    </submittedName>
</protein>
<accession>A0A5R8KFN7</accession>
<gene>
    <name evidence="1" type="ORF">FEM03_09235</name>
</gene>
<dbReference type="Pfam" id="PF05988">
    <property type="entry name" value="DUF899"/>
    <property type="match status" value="1"/>
</dbReference>
<reference evidence="1 2" key="1">
    <citation type="submission" date="2019-05" db="EMBL/GenBank/DDBJ databases">
        <title>Verrucobacter flavum gen. nov., sp. nov. a new member of the family Verrucomicrobiaceae.</title>
        <authorList>
            <person name="Szuroczki S."/>
            <person name="Abbaszade G."/>
            <person name="Szabo A."/>
            <person name="Felfoldi T."/>
            <person name="Schumann P."/>
            <person name="Boka K."/>
            <person name="Keki Z."/>
            <person name="Toumi M."/>
            <person name="Toth E."/>
        </authorList>
    </citation>
    <scope>NUCLEOTIDE SEQUENCE [LARGE SCALE GENOMIC DNA]</scope>
    <source>
        <strain evidence="1 2">MG-N-17</strain>
    </source>
</reference>
<dbReference type="InterPro" id="IPR036249">
    <property type="entry name" value="Thioredoxin-like_sf"/>
</dbReference>
<name>A0A5R8KFN7_9BACT</name>
<evidence type="ECO:0000313" key="1">
    <source>
        <dbReference type="EMBL" id="TLD71086.1"/>
    </source>
</evidence>
<sequence length="231" mass="26483">MNLPQIVSRETWQAAREALLVKEKAHTRAGEALSAERRRMPMVEITKSYQFHGPNGPLTLLDLFDGRRQLVLYHFMFAPEDEEGCSGCSMVLDNMCHPAHLHAKDITRVVVSRAPLAKIEPFKKRMGWSEPWFSSFGSDFNYDFGVTDETGEHHALSVFLRDGDRIFQTYFTSDRGVEHLGATFTYFDITPFGRQEIGEDSPAGWPQGPLYEWWKHHDRYEGIAPKSTCCH</sequence>
<dbReference type="EMBL" id="VAUV01000006">
    <property type="protein sequence ID" value="TLD71086.1"/>
    <property type="molecule type" value="Genomic_DNA"/>
</dbReference>
<proteinExistence type="predicted"/>
<dbReference type="RefSeq" id="WP_138085915.1">
    <property type="nucleotide sequence ID" value="NZ_VAUV01000006.1"/>
</dbReference>
<dbReference type="AlphaFoldDB" id="A0A5R8KFN7"/>
<comment type="caution">
    <text evidence="1">The sequence shown here is derived from an EMBL/GenBank/DDBJ whole genome shotgun (WGS) entry which is preliminary data.</text>
</comment>
<dbReference type="Proteomes" id="UP000306196">
    <property type="component" value="Unassembled WGS sequence"/>
</dbReference>
<dbReference type="OrthoDB" id="574359at2"/>